<dbReference type="InterPro" id="IPR019660">
    <property type="entry name" value="Put_sensory_transdc_reg_YbjN"/>
</dbReference>
<dbReference type="KEGG" id="sapp:SAC06_00850"/>
<name>A0AAU7V7R9_9ACTO</name>
<dbReference type="RefSeq" id="WP_350258339.1">
    <property type="nucleotide sequence ID" value="NZ_CP138335.1"/>
</dbReference>
<gene>
    <name evidence="1" type="ORF">SAC06_00850</name>
</gene>
<dbReference type="Pfam" id="PF10722">
    <property type="entry name" value="YbjN"/>
    <property type="match status" value="1"/>
</dbReference>
<dbReference type="EMBL" id="CP138335">
    <property type="protein sequence ID" value="XBW08140.1"/>
    <property type="molecule type" value="Genomic_DNA"/>
</dbReference>
<accession>A0AAU7V7R9</accession>
<proteinExistence type="predicted"/>
<organism evidence="1">
    <name type="scientific">Scrofimicrobium appendicitidis</name>
    <dbReference type="NCBI Taxonomy" id="3079930"/>
    <lineage>
        <taxon>Bacteria</taxon>
        <taxon>Bacillati</taxon>
        <taxon>Actinomycetota</taxon>
        <taxon>Actinomycetes</taxon>
        <taxon>Actinomycetales</taxon>
        <taxon>Actinomycetaceae</taxon>
        <taxon>Scrofimicrobium</taxon>
    </lineage>
</organism>
<sequence>MTALPNPISLPRAQRLLQREHLRVVPAVGDGWCVVAPNASYALSIENGCVLQLRGQWNGFAHDSELFHRLREVVATCNATRAFPKAYLWPLKDRGHYGLMAESSMLYDGDLTSAQFHEFLDLGLTSLRDFFLDAEAALPELVTWEEDDV</sequence>
<dbReference type="AlphaFoldDB" id="A0AAU7V7R9"/>
<protein>
    <submittedName>
        <fullName evidence="1">YbjN domain-containing protein</fullName>
    </submittedName>
</protein>
<evidence type="ECO:0000313" key="1">
    <source>
        <dbReference type="EMBL" id="XBW08140.1"/>
    </source>
</evidence>
<reference evidence="1" key="1">
    <citation type="submission" date="2023-11" db="EMBL/GenBank/DDBJ databases">
        <title>Scrofimicrobium hongkongense sp. nov., isolated from a patient with peritonitis.</title>
        <authorList>
            <person name="Lao H.Y."/>
            <person name="Wong A.Y.P."/>
            <person name="Ng T.L."/>
            <person name="Wong R.Y.L."/>
            <person name="Yau M.C.Y."/>
            <person name="Lam J.Y.W."/>
            <person name="Siu G.K.H."/>
        </authorList>
    </citation>
    <scope>NUCLEOTIDE SEQUENCE</scope>
    <source>
        <strain evidence="1">R131</strain>
    </source>
</reference>